<name>A0ACC4D6E4_PURLI</name>
<proteinExistence type="predicted"/>
<protein>
    <submittedName>
        <fullName evidence="1">Uncharacterized protein</fullName>
    </submittedName>
</protein>
<evidence type="ECO:0000313" key="2">
    <source>
        <dbReference type="Proteomes" id="UP001638806"/>
    </source>
</evidence>
<keyword evidence="2" id="KW-1185">Reference proteome</keyword>
<comment type="caution">
    <text evidence="1">The sequence shown here is derived from an EMBL/GenBank/DDBJ whole genome shotgun (WGS) entry which is preliminary data.</text>
</comment>
<reference evidence="1" key="1">
    <citation type="submission" date="2024-12" db="EMBL/GenBank/DDBJ databases">
        <title>Comparative genomics and development of molecular markers within Purpureocillium lilacinum and among Purpureocillium species.</title>
        <authorList>
            <person name="Yeh Z.-Y."/>
            <person name="Ni N.-T."/>
            <person name="Lo P.-H."/>
            <person name="Mushyakhwo K."/>
            <person name="Lin C.-F."/>
            <person name="Nai Y.-S."/>
        </authorList>
    </citation>
    <scope>NUCLEOTIDE SEQUENCE</scope>
    <source>
        <strain evidence="1">NCHU-NPUST-175</strain>
    </source>
</reference>
<organism evidence="1 2">
    <name type="scientific">Purpureocillium lilacinum</name>
    <name type="common">Paecilomyces lilacinus</name>
    <dbReference type="NCBI Taxonomy" id="33203"/>
    <lineage>
        <taxon>Eukaryota</taxon>
        <taxon>Fungi</taxon>
        <taxon>Dikarya</taxon>
        <taxon>Ascomycota</taxon>
        <taxon>Pezizomycotina</taxon>
        <taxon>Sordariomycetes</taxon>
        <taxon>Hypocreomycetidae</taxon>
        <taxon>Hypocreales</taxon>
        <taxon>Ophiocordycipitaceae</taxon>
        <taxon>Purpureocillium</taxon>
    </lineage>
</organism>
<gene>
    <name evidence="1" type="ORF">ACCO45_013557</name>
</gene>
<sequence length="121" mass="13186">MSDERRKRLSDPTASWASCNMTSFNRDSGDGFQVTELWLNRAQEQRTCEMKRNGRYHAAHGQAGSPGRILHPSRHPITSFPTHRSGQTTVHSLTPTDGPIGAQSAGPSAFSSRPAMATHGV</sequence>
<dbReference type="EMBL" id="JBGNUJ010000013">
    <property type="protein sequence ID" value="KAL3951840.1"/>
    <property type="molecule type" value="Genomic_DNA"/>
</dbReference>
<dbReference type="Proteomes" id="UP001638806">
    <property type="component" value="Unassembled WGS sequence"/>
</dbReference>
<evidence type="ECO:0000313" key="1">
    <source>
        <dbReference type="EMBL" id="KAL3951840.1"/>
    </source>
</evidence>
<accession>A0ACC4D6E4</accession>